<name>A0A2H3J444_WOLCO</name>
<feature type="region of interest" description="Disordered" evidence="1">
    <location>
        <begin position="1"/>
        <end position="24"/>
    </location>
</feature>
<evidence type="ECO:0000313" key="2">
    <source>
        <dbReference type="EMBL" id="PCH34553.1"/>
    </source>
</evidence>
<sequence length="99" mass="10886">MIDSGSALSTPVNSPSASAPAMTPGWIDNYVYSSYKIGRANPYAPKRIVQYEYKPQSMSFRRHPPVEFMVNGYIGINAKRALDNEMSGLNGHGDLVFVS</sequence>
<reference evidence="2 3" key="1">
    <citation type="journal article" date="2012" name="Science">
        <title>The Paleozoic origin of enzymatic lignin decomposition reconstructed from 31 fungal genomes.</title>
        <authorList>
            <person name="Floudas D."/>
            <person name="Binder M."/>
            <person name="Riley R."/>
            <person name="Barry K."/>
            <person name="Blanchette R.A."/>
            <person name="Henrissat B."/>
            <person name="Martinez A.T."/>
            <person name="Otillar R."/>
            <person name="Spatafora J.W."/>
            <person name="Yadav J.S."/>
            <person name="Aerts A."/>
            <person name="Benoit I."/>
            <person name="Boyd A."/>
            <person name="Carlson A."/>
            <person name="Copeland A."/>
            <person name="Coutinho P.M."/>
            <person name="de Vries R.P."/>
            <person name="Ferreira P."/>
            <person name="Findley K."/>
            <person name="Foster B."/>
            <person name="Gaskell J."/>
            <person name="Glotzer D."/>
            <person name="Gorecki P."/>
            <person name="Heitman J."/>
            <person name="Hesse C."/>
            <person name="Hori C."/>
            <person name="Igarashi K."/>
            <person name="Jurgens J.A."/>
            <person name="Kallen N."/>
            <person name="Kersten P."/>
            <person name="Kohler A."/>
            <person name="Kuees U."/>
            <person name="Kumar T.K.A."/>
            <person name="Kuo A."/>
            <person name="LaButti K."/>
            <person name="Larrondo L.F."/>
            <person name="Lindquist E."/>
            <person name="Ling A."/>
            <person name="Lombard V."/>
            <person name="Lucas S."/>
            <person name="Lundell T."/>
            <person name="Martin R."/>
            <person name="McLaughlin D.J."/>
            <person name="Morgenstern I."/>
            <person name="Morin E."/>
            <person name="Murat C."/>
            <person name="Nagy L.G."/>
            <person name="Nolan M."/>
            <person name="Ohm R.A."/>
            <person name="Patyshakuliyeva A."/>
            <person name="Rokas A."/>
            <person name="Ruiz-Duenas F.J."/>
            <person name="Sabat G."/>
            <person name="Salamov A."/>
            <person name="Samejima M."/>
            <person name="Schmutz J."/>
            <person name="Slot J.C."/>
            <person name="St John F."/>
            <person name="Stenlid J."/>
            <person name="Sun H."/>
            <person name="Sun S."/>
            <person name="Syed K."/>
            <person name="Tsang A."/>
            <person name="Wiebenga A."/>
            <person name="Young D."/>
            <person name="Pisabarro A."/>
            <person name="Eastwood D.C."/>
            <person name="Martin F."/>
            <person name="Cullen D."/>
            <person name="Grigoriev I.V."/>
            <person name="Hibbett D.S."/>
        </authorList>
    </citation>
    <scope>NUCLEOTIDE SEQUENCE [LARGE SCALE GENOMIC DNA]</scope>
    <source>
        <strain evidence="2 3">MD-104</strain>
    </source>
</reference>
<organism evidence="2 3">
    <name type="scientific">Wolfiporia cocos (strain MD-104)</name>
    <name type="common">Brown rot fungus</name>
    <dbReference type="NCBI Taxonomy" id="742152"/>
    <lineage>
        <taxon>Eukaryota</taxon>
        <taxon>Fungi</taxon>
        <taxon>Dikarya</taxon>
        <taxon>Basidiomycota</taxon>
        <taxon>Agaricomycotina</taxon>
        <taxon>Agaricomycetes</taxon>
        <taxon>Polyporales</taxon>
        <taxon>Phaeolaceae</taxon>
        <taxon>Wolfiporia</taxon>
    </lineage>
</organism>
<dbReference type="Proteomes" id="UP000218811">
    <property type="component" value="Unassembled WGS sequence"/>
</dbReference>
<feature type="compositionally biased region" description="Polar residues" evidence="1">
    <location>
        <begin position="1"/>
        <end position="17"/>
    </location>
</feature>
<dbReference type="EMBL" id="KB467832">
    <property type="protein sequence ID" value="PCH34553.1"/>
    <property type="molecule type" value="Genomic_DNA"/>
</dbReference>
<accession>A0A2H3J444</accession>
<evidence type="ECO:0000256" key="1">
    <source>
        <dbReference type="SAM" id="MobiDB-lite"/>
    </source>
</evidence>
<dbReference type="AlphaFoldDB" id="A0A2H3J444"/>
<gene>
    <name evidence="2" type="ORF">WOLCODRAFT_165652</name>
</gene>
<keyword evidence="3" id="KW-1185">Reference proteome</keyword>
<protein>
    <submittedName>
        <fullName evidence="2">Uncharacterized protein</fullName>
    </submittedName>
</protein>
<proteinExistence type="predicted"/>
<evidence type="ECO:0000313" key="3">
    <source>
        <dbReference type="Proteomes" id="UP000218811"/>
    </source>
</evidence>